<keyword evidence="5" id="KW-0862">Zinc</keyword>
<evidence type="ECO:0000256" key="2">
    <source>
        <dbReference type="ARBA" id="ARBA00005988"/>
    </source>
</evidence>
<evidence type="ECO:0000256" key="3">
    <source>
        <dbReference type="ARBA" id="ARBA00022670"/>
    </source>
</evidence>
<evidence type="ECO:0000256" key="7">
    <source>
        <dbReference type="PROSITE-ProRule" id="PRU01379"/>
    </source>
</evidence>
<organism evidence="10 11">
    <name type="scientific">Fictibacillus marinisediminis</name>
    <dbReference type="NCBI Taxonomy" id="2878389"/>
    <lineage>
        <taxon>Bacteria</taxon>
        <taxon>Bacillati</taxon>
        <taxon>Bacillota</taxon>
        <taxon>Bacilli</taxon>
        <taxon>Bacillales</taxon>
        <taxon>Fictibacillaceae</taxon>
        <taxon>Fictibacillus</taxon>
    </lineage>
</organism>
<keyword evidence="8" id="KW-0732">Signal</keyword>
<dbReference type="Gene3D" id="3.40.630.10">
    <property type="entry name" value="Zn peptidases"/>
    <property type="match status" value="1"/>
</dbReference>
<dbReference type="PROSITE" id="PS52035">
    <property type="entry name" value="PEPTIDASE_M14"/>
    <property type="match status" value="1"/>
</dbReference>
<name>A0A9X2BEB7_9BACL</name>
<evidence type="ECO:0000256" key="4">
    <source>
        <dbReference type="ARBA" id="ARBA00022801"/>
    </source>
</evidence>
<keyword evidence="3" id="KW-0645">Protease</keyword>
<dbReference type="SMART" id="SM00631">
    <property type="entry name" value="Zn_pept"/>
    <property type="match status" value="1"/>
</dbReference>
<keyword evidence="6" id="KW-0482">Metalloprotease</keyword>
<dbReference type="GO" id="GO:0005615">
    <property type="term" value="C:extracellular space"/>
    <property type="evidence" value="ECO:0007669"/>
    <property type="project" value="TreeGrafter"/>
</dbReference>
<dbReference type="RefSeq" id="WP_248254045.1">
    <property type="nucleotide sequence ID" value="NZ_JAIWJX010000002.1"/>
</dbReference>
<evidence type="ECO:0000256" key="1">
    <source>
        <dbReference type="ARBA" id="ARBA00001947"/>
    </source>
</evidence>
<dbReference type="CDD" id="cd06229">
    <property type="entry name" value="M14_Endopeptidase_I"/>
    <property type="match status" value="1"/>
</dbReference>
<accession>A0A9X2BEB7</accession>
<feature type="chain" id="PRO_5040740784" evidence="8">
    <location>
        <begin position="26"/>
        <end position="530"/>
    </location>
</feature>
<comment type="cofactor">
    <cofactor evidence="1">
        <name>Zn(2+)</name>
        <dbReference type="ChEBI" id="CHEBI:29105"/>
    </cofactor>
</comment>
<feature type="domain" description="Peptidase M14" evidence="9">
    <location>
        <begin position="33"/>
        <end position="329"/>
    </location>
</feature>
<dbReference type="AlphaFoldDB" id="A0A9X2BEB7"/>
<gene>
    <name evidence="10" type="ORF">LCY76_19740</name>
</gene>
<evidence type="ECO:0000259" key="9">
    <source>
        <dbReference type="PROSITE" id="PS52035"/>
    </source>
</evidence>
<dbReference type="InterPro" id="IPR000834">
    <property type="entry name" value="Peptidase_M14"/>
</dbReference>
<proteinExistence type="inferred from homology"/>
<dbReference type="GO" id="GO:0004181">
    <property type="term" value="F:metallocarboxypeptidase activity"/>
    <property type="evidence" value="ECO:0007669"/>
    <property type="project" value="InterPro"/>
</dbReference>
<keyword evidence="4" id="KW-0378">Hydrolase</keyword>
<dbReference type="Pfam" id="PF00246">
    <property type="entry name" value="Peptidase_M14"/>
    <property type="match status" value="1"/>
</dbReference>
<dbReference type="SUPFAM" id="SSF53187">
    <property type="entry name" value="Zn-dependent exopeptidases"/>
    <property type="match status" value="1"/>
</dbReference>
<dbReference type="PANTHER" id="PTHR11705">
    <property type="entry name" value="PROTEASE FAMILY M14 CARBOXYPEPTIDASE A,B"/>
    <property type="match status" value="1"/>
</dbReference>
<dbReference type="PANTHER" id="PTHR11705:SF143">
    <property type="entry name" value="SLL0236 PROTEIN"/>
    <property type="match status" value="1"/>
</dbReference>
<evidence type="ECO:0000256" key="6">
    <source>
        <dbReference type="ARBA" id="ARBA00023049"/>
    </source>
</evidence>
<dbReference type="GO" id="GO:0008270">
    <property type="term" value="F:zinc ion binding"/>
    <property type="evidence" value="ECO:0007669"/>
    <property type="project" value="InterPro"/>
</dbReference>
<feature type="active site" description="Proton donor/acceptor" evidence="7">
    <location>
        <position position="296"/>
    </location>
</feature>
<evidence type="ECO:0000256" key="8">
    <source>
        <dbReference type="SAM" id="SignalP"/>
    </source>
</evidence>
<dbReference type="EMBL" id="JAIWJX010000002">
    <property type="protein sequence ID" value="MCK6258804.1"/>
    <property type="molecule type" value="Genomic_DNA"/>
</dbReference>
<dbReference type="GO" id="GO:0006508">
    <property type="term" value="P:proteolysis"/>
    <property type="evidence" value="ECO:0007669"/>
    <property type="project" value="UniProtKB-KW"/>
</dbReference>
<feature type="signal peptide" evidence="8">
    <location>
        <begin position="1"/>
        <end position="25"/>
    </location>
</feature>
<protein>
    <submittedName>
        <fullName evidence="10">M14 family metallocarboxypeptidase</fullName>
    </submittedName>
</protein>
<sequence length="530" mass="60013">MKKNLVIFMLAMLIFLSGIAPEASAASMVNPIQTYTYTEMTRDIKALAKKYPDLIQYRSLGKSPYGREIWAVKLGKGDATVFYNASHHAREWLGTNIVMEMIDQYSSSYASKKKFDGYDVRALLNDVSIWFVPMVNPDGVTLQQQGVSAFPKSVQSKLIKMNKGSRNFKHWKANGQGIDLNRQYPAGWNLLSKRISGPASQNYNGKKPLETIETKLMYDFTYFVDPEATISYHTSGRILYWHYRTKKENYSRDYTMAKAIGSMTGYRLVAPSNSASGGGYKDWFVSSFGRPGFTPELSYHVGETNVPVSMISEEWRRNKKVGLYVANEGRKLWEKKIKKVNMPITTFDSINLYDRPGAAYKTIAVFKPQKVTVIAVKGNYFRLNTASGKKWIPQDHYLKGSYNVIDLVKKPKSLLLKEKTQLYSLPATSKKYAKTLPAGEAKAIKEAGNWYGVQTKYGLKWIPKSKTADFNPKTVSLEKTTEADTAVYILPLDSNNSTVTIPKETAISITKEWNSWQYVSSPAYKGWIKK</sequence>
<dbReference type="InterPro" id="IPR034274">
    <property type="entry name" value="ENP1_M14_CPD"/>
</dbReference>
<comment type="caution">
    <text evidence="10">The sequence shown here is derived from an EMBL/GenBank/DDBJ whole genome shotgun (WGS) entry which is preliminary data.</text>
</comment>
<keyword evidence="11" id="KW-1185">Reference proteome</keyword>
<reference evidence="10" key="1">
    <citation type="submission" date="2021-09" db="EMBL/GenBank/DDBJ databases">
        <title>Genome analysis of Fictibacillus sp. KIGAM418 isolated from marine sediment.</title>
        <authorList>
            <person name="Seo M.-J."/>
            <person name="Cho E.-S."/>
            <person name="Hwang C.Y."/>
        </authorList>
    </citation>
    <scope>NUCLEOTIDE SEQUENCE</scope>
    <source>
        <strain evidence="10">KIGAM418</strain>
    </source>
</reference>
<evidence type="ECO:0000256" key="5">
    <source>
        <dbReference type="ARBA" id="ARBA00022833"/>
    </source>
</evidence>
<comment type="similarity">
    <text evidence="2 7">Belongs to the peptidase M14 family.</text>
</comment>
<evidence type="ECO:0000313" key="11">
    <source>
        <dbReference type="Proteomes" id="UP001139011"/>
    </source>
</evidence>
<dbReference type="Proteomes" id="UP001139011">
    <property type="component" value="Unassembled WGS sequence"/>
</dbReference>
<evidence type="ECO:0000313" key="10">
    <source>
        <dbReference type="EMBL" id="MCK6258804.1"/>
    </source>
</evidence>
<dbReference type="PRINTS" id="PR00765">
    <property type="entry name" value="CRBOXYPTASEA"/>
</dbReference>